<dbReference type="PANTHER" id="PTHR15394">
    <property type="entry name" value="SERINE HYDROLASE RBBP9"/>
    <property type="match status" value="1"/>
</dbReference>
<evidence type="ECO:0000313" key="2">
    <source>
        <dbReference type="Proteomes" id="UP001597114"/>
    </source>
</evidence>
<reference evidence="2" key="1">
    <citation type="journal article" date="2019" name="Int. J. Syst. Evol. Microbiol.">
        <title>The Global Catalogue of Microorganisms (GCM) 10K type strain sequencing project: providing services to taxonomists for standard genome sequencing and annotation.</title>
        <authorList>
            <consortium name="The Broad Institute Genomics Platform"/>
            <consortium name="The Broad Institute Genome Sequencing Center for Infectious Disease"/>
            <person name="Wu L."/>
            <person name="Ma J."/>
        </authorList>
    </citation>
    <scope>NUCLEOTIDE SEQUENCE [LARGE SCALE GENOMIC DNA]</scope>
    <source>
        <strain evidence="2">CCM 7043</strain>
    </source>
</reference>
<evidence type="ECO:0000313" key="1">
    <source>
        <dbReference type="EMBL" id="MFD1518686.1"/>
    </source>
</evidence>
<dbReference type="RefSeq" id="WP_344726368.1">
    <property type="nucleotide sequence ID" value="NZ_BAAAUS010000037.1"/>
</dbReference>
<dbReference type="Gene3D" id="3.40.50.1820">
    <property type="entry name" value="alpha/beta hydrolase"/>
    <property type="match status" value="1"/>
</dbReference>
<dbReference type="SUPFAM" id="SSF53474">
    <property type="entry name" value="alpha/beta-Hydrolases"/>
    <property type="match status" value="1"/>
</dbReference>
<protein>
    <submittedName>
        <fullName evidence="1">RBBP9/YdeN family alpha/beta hydrolase</fullName>
    </submittedName>
</protein>
<comment type="caution">
    <text evidence="1">The sequence shown here is derived from an EMBL/GenBank/DDBJ whole genome shotgun (WGS) entry which is preliminary data.</text>
</comment>
<keyword evidence="2" id="KW-1185">Reference proteome</keyword>
<accession>A0ABW4ESR9</accession>
<keyword evidence="1" id="KW-0378">Hydrolase</keyword>
<dbReference type="PANTHER" id="PTHR15394:SF3">
    <property type="entry name" value="SERINE HYDROLASE RBBP9"/>
    <property type="match status" value="1"/>
</dbReference>
<gene>
    <name evidence="1" type="ORF">ACFSJD_14395</name>
</gene>
<name>A0ABW4ESR9_9PSEU</name>
<dbReference type="GO" id="GO:0016787">
    <property type="term" value="F:hydrolase activity"/>
    <property type="evidence" value="ECO:0007669"/>
    <property type="project" value="UniProtKB-KW"/>
</dbReference>
<dbReference type="InterPro" id="IPR029058">
    <property type="entry name" value="AB_hydrolase_fold"/>
</dbReference>
<dbReference type="InterPro" id="IPR010662">
    <property type="entry name" value="RBBP9/YdeN"/>
</dbReference>
<sequence length="206" mass="22915">MTEMFSSPPLARRFLMVHGVQHRRPREHWLWWLTEALRRRGEQVLYPQFPAPEQPSKSEWIDLLHAELAQLGDQERVVVCHSLGCALWLHAAQTLPADLRVTRVLLVSPLGEQAFTAANGNEEFKLERVDRELLTAASAEPPHVVVSETDPYAPADPRAWSAALGLDCDLLPAAGHITPTDGYGPWPAALDWCLHEKTPVSATTGP</sequence>
<organism evidence="1 2">
    <name type="scientific">Pseudonocardia yunnanensis</name>
    <dbReference type="NCBI Taxonomy" id="58107"/>
    <lineage>
        <taxon>Bacteria</taxon>
        <taxon>Bacillati</taxon>
        <taxon>Actinomycetota</taxon>
        <taxon>Actinomycetes</taxon>
        <taxon>Pseudonocardiales</taxon>
        <taxon>Pseudonocardiaceae</taxon>
        <taxon>Pseudonocardia</taxon>
    </lineage>
</organism>
<dbReference type="Proteomes" id="UP001597114">
    <property type="component" value="Unassembled WGS sequence"/>
</dbReference>
<dbReference type="EMBL" id="JBHUCO010000014">
    <property type="protein sequence ID" value="MFD1518686.1"/>
    <property type="molecule type" value="Genomic_DNA"/>
</dbReference>
<proteinExistence type="predicted"/>
<dbReference type="Pfam" id="PF06821">
    <property type="entry name" value="Ser_hydrolase"/>
    <property type="match status" value="1"/>
</dbReference>